<evidence type="ECO:0000313" key="14">
    <source>
        <dbReference type="Proteomes" id="UP000184603"/>
    </source>
</evidence>
<accession>A0A1M7YAQ0</accession>
<keyword evidence="3" id="KW-1003">Cell membrane</keyword>
<dbReference type="EMBL" id="FRFE01000015">
    <property type="protein sequence ID" value="SHO49700.1"/>
    <property type="molecule type" value="Genomic_DNA"/>
</dbReference>
<evidence type="ECO:0000259" key="12">
    <source>
        <dbReference type="Pfam" id="PF06750"/>
    </source>
</evidence>
<organism evidence="13 14">
    <name type="scientific">Desulfopila aestuarii DSM 18488</name>
    <dbReference type="NCBI Taxonomy" id="1121416"/>
    <lineage>
        <taxon>Bacteria</taxon>
        <taxon>Pseudomonadati</taxon>
        <taxon>Thermodesulfobacteriota</taxon>
        <taxon>Desulfobulbia</taxon>
        <taxon>Desulfobulbales</taxon>
        <taxon>Desulfocapsaceae</taxon>
        <taxon>Desulfopila</taxon>
    </lineage>
</organism>
<keyword evidence="14" id="KW-1185">Reference proteome</keyword>
<evidence type="ECO:0000256" key="7">
    <source>
        <dbReference type="ARBA" id="ARBA00023136"/>
    </source>
</evidence>
<dbReference type="Gene3D" id="1.20.120.1220">
    <property type="match status" value="1"/>
</dbReference>
<dbReference type="GO" id="GO:0008168">
    <property type="term" value="F:methyltransferase activity"/>
    <property type="evidence" value="ECO:0007669"/>
    <property type="project" value="UniProtKB-KW"/>
</dbReference>
<comment type="similarity">
    <text evidence="2 8">Belongs to the peptidase A24 family.</text>
</comment>
<dbReference type="Proteomes" id="UP000184603">
    <property type="component" value="Unassembled WGS sequence"/>
</dbReference>
<dbReference type="Pfam" id="PF01478">
    <property type="entry name" value="Peptidase_A24"/>
    <property type="match status" value="1"/>
</dbReference>
<keyword evidence="7 10" id="KW-0472">Membrane</keyword>
<proteinExistence type="inferred from homology"/>
<evidence type="ECO:0000256" key="5">
    <source>
        <dbReference type="ARBA" id="ARBA00022692"/>
    </source>
</evidence>
<dbReference type="STRING" id="1121416.SAMN02745220_03024"/>
<keyword evidence="6 10" id="KW-1133">Transmembrane helix</keyword>
<keyword evidence="9" id="KW-0645">Protease</keyword>
<keyword evidence="4" id="KW-0997">Cell inner membrane</keyword>
<dbReference type="PRINTS" id="PR00864">
    <property type="entry name" value="PREPILNPTASE"/>
</dbReference>
<evidence type="ECO:0000256" key="9">
    <source>
        <dbReference type="RuleBase" id="RU003794"/>
    </source>
</evidence>
<dbReference type="InterPro" id="IPR014032">
    <property type="entry name" value="Peptidase_A24A_bac"/>
</dbReference>
<gene>
    <name evidence="13" type="ORF">SAMN02745220_03024</name>
</gene>
<comment type="catalytic activity">
    <reaction evidence="9">
        <text>Typically cleaves a -Gly-|-Phe- bond to release an N-terminal, basic peptide of 5-8 residues from type IV prepilin, and then N-methylates the new N-terminal amino group, the methyl donor being S-adenosyl-L-methionine.</text>
        <dbReference type="EC" id="3.4.23.43"/>
    </reaction>
</comment>
<evidence type="ECO:0000256" key="8">
    <source>
        <dbReference type="RuleBase" id="RU003793"/>
    </source>
</evidence>
<evidence type="ECO:0000256" key="3">
    <source>
        <dbReference type="ARBA" id="ARBA00022475"/>
    </source>
</evidence>
<evidence type="ECO:0000256" key="2">
    <source>
        <dbReference type="ARBA" id="ARBA00005801"/>
    </source>
</evidence>
<feature type="domain" description="Prepilin peptidase A24 N-terminal" evidence="12">
    <location>
        <begin position="14"/>
        <end position="97"/>
    </location>
</feature>
<keyword evidence="9" id="KW-0808">Transferase</keyword>
<sequence>MVAAEPLILVFSALFGAIVGSFLNVVILRLPREDASIVFPASHCPKCEHPLAWYENIPVLSYIVQLGKCRHCKTSISLQYPVVELLMAVLTMALVNQFGLSLVTAGYFLFTAALLVVIFIDIHLQIIPDVISLPGIVLGFLFSFVNPYVGWLDSLIGIVVGGGILYAVAMLYFLWRKQDGMGGGDIKLLAMLGAFLGWQSLPFIVFASSLTGSVVGLLAMSVQKKGGQTRIPFGPFLSLAGIAYMFFSKWIIFYFNLYLQGQWP</sequence>
<keyword evidence="9" id="KW-0511">Multifunctional enzyme</keyword>
<comment type="subcellular location">
    <subcellularLocation>
        <location evidence="1">Cell inner membrane</location>
        <topology evidence="1">Multi-pass membrane protein</topology>
    </subcellularLocation>
    <subcellularLocation>
        <location evidence="9">Cell membrane</location>
        <topology evidence="9">Multi-pass membrane protein</topology>
    </subcellularLocation>
</comment>
<dbReference type="GO" id="GO:0006465">
    <property type="term" value="P:signal peptide processing"/>
    <property type="evidence" value="ECO:0007669"/>
    <property type="project" value="TreeGrafter"/>
</dbReference>
<keyword evidence="9" id="KW-0489">Methyltransferase</keyword>
<feature type="transmembrane region" description="Helical" evidence="10">
    <location>
        <begin position="6"/>
        <end position="27"/>
    </location>
</feature>
<dbReference type="InterPro" id="IPR050882">
    <property type="entry name" value="Prepilin_peptidase/N-MTase"/>
</dbReference>
<evidence type="ECO:0000256" key="6">
    <source>
        <dbReference type="ARBA" id="ARBA00022989"/>
    </source>
</evidence>
<feature type="transmembrane region" description="Helical" evidence="10">
    <location>
        <begin position="196"/>
        <end position="219"/>
    </location>
</feature>
<evidence type="ECO:0000259" key="11">
    <source>
        <dbReference type="Pfam" id="PF01478"/>
    </source>
</evidence>
<dbReference type="OrthoDB" id="9789291at2"/>
<dbReference type="PANTHER" id="PTHR30487">
    <property type="entry name" value="TYPE 4 PREPILIN-LIKE PROTEINS LEADER PEPTIDE-PROCESSING ENZYME"/>
    <property type="match status" value="1"/>
</dbReference>
<dbReference type="RefSeq" id="WP_073614436.1">
    <property type="nucleotide sequence ID" value="NZ_FRFE01000015.1"/>
</dbReference>
<feature type="transmembrane region" description="Helical" evidence="10">
    <location>
        <begin position="155"/>
        <end position="175"/>
    </location>
</feature>
<feature type="domain" description="Prepilin type IV endopeptidase peptidase" evidence="11">
    <location>
        <begin position="109"/>
        <end position="217"/>
    </location>
</feature>
<reference evidence="13 14" key="1">
    <citation type="submission" date="2016-12" db="EMBL/GenBank/DDBJ databases">
        <authorList>
            <person name="Song W.-J."/>
            <person name="Kurnit D.M."/>
        </authorList>
    </citation>
    <scope>NUCLEOTIDE SEQUENCE [LARGE SCALE GENOMIC DNA]</scope>
    <source>
        <strain evidence="13 14">DSM 18488</strain>
    </source>
</reference>
<evidence type="ECO:0000256" key="1">
    <source>
        <dbReference type="ARBA" id="ARBA00004429"/>
    </source>
</evidence>
<dbReference type="EC" id="3.4.23.43" evidence="9"/>
<dbReference type="GO" id="GO:0032259">
    <property type="term" value="P:methylation"/>
    <property type="evidence" value="ECO:0007669"/>
    <property type="project" value="UniProtKB-KW"/>
</dbReference>
<evidence type="ECO:0000313" key="13">
    <source>
        <dbReference type="EMBL" id="SHO49700.1"/>
    </source>
</evidence>
<keyword evidence="5 9" id="KW-0812">Transmembrane</keyword>
<keyword evidence="9" id="KW-0378">Hydrolase</keyword>
<dbReference type="EC" id="2.1.1.-" evidence="9"/>
<evidence type="ECO:0000256" key="4">
    <source>
        <dbReference type="ARBA" id="ARBA00022519"/>
    </source>
</evidence>
<dbReference type="GO" id="GO:0004190">
    <property type="term" value="F:aspartic-type endopeptidase activity"/>
    <property type="evidence" value="ECO:0007669"/>
    <property type="project" value="UniProtKB-EC"/>
</dbReference>
<protein>
    <recommendedName>
        <fullName evidence="9">Prepilin leader peptidase/N-methyltransferase</fullName>
        <ecNumber evidence="9">2.1.1.-</ecNumber>
        <ecNumber evidence="9">3.4.23.43</ecNumber>
    </recommendedName>
</protein>
<comment type="function">
    <text evidence="9">Plays an essential role in type IV pili and type II pseudopili formation by proteolytically removing the leader sequence from substrate proteins and subsequently monomethylating the alpha-amino group of the newly exposed N-terminal phenylalanine.</text>
</comment>
<dbReference type="Pfam" id="PF06750">
    <property type="entry name" value="A24_N_bact"/>
    <property type="match status" value="1"/>
</dbReference>
<evidence type="ECO:0000256" key="10">
    <source>
        <dbReference type="SAM" id="Phobius"/>
    </source>
</evidence>
<dbReference type="PANTHER" id="PTHR30487:SF0">
    <property type="entry name" value="PREPILIN LEADER PEPTIDASE_N-METHYLTRANSFERASE-RELATED"/>
    <property type="match status" value="1"/>
</dbReference>
<feature type="transmembrane region" description="Helical" evidence="10">
    <location>
        <begin position="105"/>
        <end position="124"/>
    </location>
</feature>
<feature type="transmembrane region" description="Helical" evidence="10">
    <location>
        <begin position="131"/>
        <end position="149"/>
    </location>
</feature>
<dbReference type="InterPro" id="IPR010627">
    <property type="entry name" value="Prepilin_pept_A24_N"/>
</dbReference>
<dbReference type="InterPro" id="IPR000045">
    <property type="entry name" value="Prepilin_IV_endopep_pep"/>
</dbReference>
<feature type="transmembrane region" description="Helical" evidence="10">
    <location>
        <begin position="239"/>
        <end position="259"/>
    </location>
</feature>
<name>A0A1M7YAQ0_9BACT</name>
<dbReference type="AlphaFoldDB" id="A0A1M7YAQ0"/>
<dbReference type="GO" id="GO:0005886">
    <property type="term" value="C:plasma membrane"/>
    <property type="evidence" value="ECO:0007669"/>
    <property type="project" value="UniProtKB-SubCell"/>
</dbReference>